<dbReference type="Proteomes" id="UP000190285">
    <property type="component" value="Unassembled WGS sequence"/>
</dbReference>
<dbReference type="RefSeq" id="WP_079490908.1">
    <property type="nucleotide sequence ID" value="NZ_FUZT01000004.1"/>
</dbReference>
<dbReference type="AlphaFoldDB" id="A0A1T5KEG4"/>
<evidence type="ECO:0000313" key="2">
    <source>
        <dbReference type="Proteomes" id="UP000190285"/>
    </source>
</evidence>
<gene>
    <name evidence="1" type="ORF">SAMN02194393_01734</name>
</gene>
<protein>
    <submittedName>
        <fullName evidence="1">Uncharacterized protein</fullName>
    </submittedName>
</protein>
<sequence>MNCRQLSFFHKLEDFSMYDGYEVKDNVNIKIETGALIKLVKDQKAYLVTRHKDNTFSIDLPNEHGGAFGFVINCNQFKKHFRYLGRKIYPKRKEIWDGKSWIKNPDFSN</sequence>
<keyword evidence="2" id="KW-1185">Reference proteome</keyword>
<evidence type="ECO:0000313" key="1">
    <source>
        <dbReference type="EMBL" id="SKC62057.1"/>
    </source>
</evidence>
<organism evidence="1 2">
    <name type="scientific">Maledivibacter halophilus</name>
    <dbReference type="NCBI Taxonomy" id="36842"/>
    <lineage>
        <taxon>Bacteria</taxon>
        <taxon>Bacillati</taxon>
        <taxon>Bacillota</taxon>
        <taxon>Clostridia</taxon>
        <taxon>Peptostreptococcales</taxon>
        <taxon>Caminicellaceae</taxon>
        <taxon>Maledivibacter</taxon>
    </lineage>
</organism>
<proteinExistence type="predicted"/>
<reference evidence="1 2" key="1">
    <citation type="submission" date="2017-02" db="EMBL/GenBank/DDBJ databases">
        <authorList>
            <person name="Peterson S.W."/>
        </authorList>
    </citation>
    <scope>NUCLEOTIDE SEQUENCE [LARGE SCALE GENOMIC DNA]</scope>
    <source>
        <strain evidence="1 2">M1</strain>
    </source>
</reference>
<accession>A0A1T5KEG4</accession>
<dbReference type="EMBL" id="FUZT01000004">
    <property type="protein sequence ID" value="SKC62057.1"/>
    <property type="molecule type" value="Genomic_DNA"/>
</dbReference>
<dbReference type="STRING" id="36842.SAMN02194393_01734"/>
<name>A0A1T5KEG4_9FIRM</name>